<keyword evidence="3" id="KW-1185">Reference proteome</keyword>
<sequence>MPEGENNDDILTKVTNFVDNNLRMFRFRQFKAVSDVPREFVTKNIPLKGHVTEIRPDNTLGVCHIPFLQGIRDQYSSSKSANSQHDLLSVSVLGVEFRDGGHKWLKDNLMSAEVRMTPFQVTKDSTLDCVLHKKKGWYLSTCVNEELVKQGVAVTCHLSTLTNSEPYIKLQKRLLKAELKAERKGVGIWIRPSLGENLQRVFSFPYIKMKQAAAIVQNLPIKQLFAKKTGKNKS</sequence>
<dbReference type="Pfam" id="PF00565">
    <property type="entry name" value="SNase"/>
    <property type="match status" value="1"/>
</dbReference>
<dbReference type="InterPro" id="IPR035437">
    <property type="entry name" value="SNase_OB-fold_sf"/>
</dbReference>
<evidence type="ECO:0000313" key="2">
    <source>
        <dbReference type="EMBL" id="KAK2557357.1"/>
    </source>
</evidence>
<dbReference type="GO" id="GO:0005615">
    <property type="term" value="C:extracellular space"/>
    <property type="evidence" value="ECO:0007669"/>
    <property type="project" value="TreeGrafter"/>
</dbReference>
<dbReference type="InterPro" id="IPR016071">
    <property type="entry name" value="Staphylococal_nuclease_OB-fold"/>
</dbReference>
<name>A0AAD9V179_ACRCE</name>
<organism evidence="2 3">
    <name type="scientific">Acropora cervicornis</name>
    <name type="common">Staghorn coral</name>
    <dbReference type="NCBI Taxonomy" id="6130"/>
    <lineage>
        <taxon>Eukaryota</taxon>
        <taxon>Metazoa</taxon>
        <taxon>Cnidaria</taxon>
        <taxon>Anthozoa</taxon>
        <taxon>Hexacorallia</taxon>
        <taxon>Scleractinia</taxon>
        <taxon>Astrocoeniina</taxon>
        <taxon>Acroporidae</taxon>
        <taxon>Acropora</taxon>
    </lineage>
</organism>
<dbReference type="Gene3D" id="2.40.50.90">
    <property type="match status" value="1"/>
</dbReference>
<dbReference type="InterPro" id="IPR042421">
    <property type="entry name" value="C3orf33-like"/>
</dbReference>
<comment type="caution">
    <text evidence="2">The sequence shown here is derived from an EMBL/GenBank/DDBJ whole genome shotgun (WGS) entry which is preliminary data.</text>
</comment>
<evidence type="ECO:0000313" key="3">
    <source>
        <dbReference type="Proteomes" id="UP001249851"/>
    </source>
</evidence>
<proteinExistence type="predicted"/>
<evidence type="ECO:0000259" key="1">
    <source>
        <dbReference type="Pfam" id="PF00565"/>
    </source>
</evidence>
<dbReference type="AlphaFoldDB" id="A0AAD9V179"/>
<dbReference type="Proteomes" id="UP001249851">
    <property type="component" value="Unassembled WGS sequence"/>
</dbReference>
<dbReference type="PANTHER" id="PTHR28434">
    <property type="entry name" value="PROTEIN C3ORF33"/>
    <property type="match status" value="1"/>
</dbReference>
<gene>
    <name evidence="2" type="ORF">P5673_020468</name>
</gene>
<dbReference type="EMBL" id="JARQWQ010000050">
    <property type="protein sequence ID" value="KAK2557357.1"/>
    <property type="molecule type" value="Genomic_DNA"/>
</dbReference>
<reference evidence="2" key="2">
    <citation type="journal article" date="2023" name="Science">
        <title>Genomic signatures of disease resistance in endangered staghorn corals.</title>
        <authorList>
            <person name="Vollmer S.V."/>
            <person name="Selwyn J.D."/>
            <person name="Despard B.A."/>
            <person name="Roesel C.L."/>
        </authorList>
    </citation>
    <scope>NUCLEOTIDE SEQUENCE</scope>
    <source>
        <strain evidence="2">K2</strain>
    </source>
</reference>
<accession>A0AAD9V179</accession>
<dbReference type="SUPFAM" id="SSF50199">
    <property type="entry name" value="Staphylococcal nuclease"/>
    <property type="match status" value="1"/>
</dbReference>
<feature type="domain" description="TNase-like" evidence="1">
    <location>
        <begin position="96"/>
        <end position="190"/>
    </location>
</feature>
<dbReference type="PANTHER" id="PTHR28434:SF1">
    <property type="entry name" value="PROTEIN C3ORF33"/>
    <property type="match status" value="1"/>
</dbReference>
<protein>
    <submittedName>
        <fullName evidence="2">Protein C3orf33</fullName>
    </submittedName>
</protein>
<reference evidence="2" key="1">
    <citation type="journal article" date="2023" name="G3 (Bethesda)">
        <title>Whole genome assembly and annotation of the endangered Caribbean coral Acropora cervicornis.</title>
        <authorList>
            <person name="Selwyn J.D."/>
            <person name="Vollmer S.V."/>
        </authorList>
    </citation>
    <scope>NUCLEOTIDE SEQUENCE</scope>
    <source>
        <strain evidence="2">K2</strain>
    </source>
</reference>